<evidence type="ECO:0000256" key="4">
    <source>
        <dbReference type="ARBA" id="ARBA00023040"/>
    </source>
</evidence>
<feature type="transmembrane region" description="Helical" evidence="9">
    <location>
        <begin position="154"/>
        <end position="177"/>
    </location>
</feature>
<dbReference type="SUPFAM" id="SSF81321">
    <property type="entry name" value="Family A G protein-coupled receptor-like"/>
    <property type="match status" value="1"/>
</dbReference>
<name>A0A8T1MZ60_CLOSI</name>
<dbReference type="EMBL" id="NIRI02000010">
    <property type="protein sequence ID" value="KAG5454309.1"/>
    <property type="molecule type" value="Genomic_DNA"/>
</dbReference>
<comment type="subcellular location">
    <subcellularLocation>
        <location evidence="1">Membrane</location>
        <topology evidence="1">Multi-pass membrane protein</topology>
    </subcellularLocation>
</comment>
<dbReference type="Proteomes" id="UP000286415">
    <property type="component" value="Unassembled WGS sequence"/>
</dbReference>
<feature type="domain" description="G-protein coupled receptors family 1 profile" evidence="10">
    <location>
        <begin position="47"/>
        <end position="287"/>
    </location>
</feature>
<evidence type="ECO:0000259" key="10">
    <source>
        <dbReference type="PROSITE" id="PS50262"/>
    </source>
</evidence>
<dbReference type="InterPro" id="IPR017452">
    <property type="entry name" value="GPCR_Rhodpsn_7TM"/>
</dbReference>
<dbReference type="InterPro" id="IPR000276">
    <property type="entry name" value="GPCR_Rhodpsn"/>
</dbReference>
<gene>
    <name evidence="11" type="ORF">CSKR_201966</name>
</gene>
<keyword evidence="5 9" id="KW-0472">Membrane</keyword>
<evidence type="ECO:0000256" key="8">
    <source>
        <dbReference type="SAM" id="MobiDB-lite"/>
    </source>
</evidence>
<evidence type="ECO:0000313" key="12">
    <source>
        <dbReference type="Proteomes" id="UP000286415"/>
    </source>
</evidence>
<evidence type="ECO:0000256" key="3">
    <source>
        <dbReference type="ARBA" id="ARBA00022989"/>
    </source>
</evidence>
<evidence type="ECO:0000256" key="1">
    <source>
        <dbReference type="ARBA" id="ARBA00004141"/>
    </source>
</evidence>
<feature type="compositionally biased region" description="Basic and acidic residues" evidence="8">
    <location>
        <begin position="452"/>
        <end position="466"/>
    </location>
</feature>
<keyword evidence="12" id="KW-1185">Reference proteome</keyword>
<reference evidence="11 12" key="2">
    <citation type="journal article" date="2021" name="Genomics">
        <title>High-quality reference genome for Clonorchis sinensis.</title>
        <authorList>
            <person name="Young N.D."/>
            <person name="Stroehlein A.J."/>
            <person name="Kinkar L."/>
            <person name="Wang T."/>
            <person name="Sohn W.M."/>
            <person name="Chang B.C.H."/>
            <person name="Kaur P."/>
            <person name="Weisz D."/>
            <person name="Dudchenko O."/>
            <person name="Aiden E.L."/>
            <person name="Korhonen P.K."/>
            <person name="Gasser R.B."/>
        </authorList>
    </citation>
    <scope>NUCLEOTIDE SEQUENCE [LARGE SCALE GENOMIC DNA]</scope>
    <source>
        <strain evidence="11">Cs-k2</strain>
    </source>
</reference>
<dbReference type="OrthoDB" id="9990906at2759"/>
<feature type="compositionally biased region" description="Polar residues" evidence="8">
    <location>
        <begin position="626"/>
        <end position="635"/>
    </location>
</feature>
<evidence type="ECO:0000256" key="2">
    <source>
        <dbReference type="ARBA" id="ARBA00022692"/>
    </source>
</evidence>
<feature type="transmembrane region" description="Helical" evidence="9">
    <location>
        <begin position="277"/>
        <end position="303"/>
    </location>
</feature>
<proteinExistence type="predicted"/>
<feature type="region of interest" description="Disordered" evidence="8">
    <location>
        <begin position="588"/>
        <end position="635"/>
    </location>
</feature>
<keyword evidence="3 9" id="KW-1133">Transmembrane helix</keyword>
<feature type="transmembrane region" description="Helical" evidence="9">
    <location>
        <begin position="37"/>
        <end position="56"/>
    </location>
</feature>
<feature type="transmembrane region" description="Helical" evidence="9">
    <location>
        <begin position="68"/>
        <end position="92"/>
    </location>
</feature>
<reference evidence="11 12" key="1">
    <citation type="journal article" date="2018" name="Biotechnol. Adv.">
        <title>Improved genomic resources and new bioinformatic workflow for the carcinogenic parasite Clonorchis sinensis: Biotechnological implications.</title>
        <authorList>
            <person name="Wang D."/>
            <person name="Korhonen P.K."/>
            <person name="Gasser R.B."/>
            <person name="Young N.D."/>
        </authorList>
    </citation>
    <scope>NUCLEOTIDE SEQUENCE [LARGE SCALE GENOMIC DNA]</scope>
    <source>
        <strain evidence="11">Cs-k2</strain>
    </source>
</reference>
<keyword evidence="6" id="KW-0675">Receptor</keyword>
<protein>
    <recommendedName>
        <fullName evidence="10">G-protein coupled receptors family 1 profile domain-containing protein</fullName>
    </recommendedName>
</protein>
<dbReference type="GO" id="GO:0005886">
    <property type="term" value="C:plasma membrane"/>
    <property type="evidence" value="ECO:0007669"/>
    <property type="project" value="TreeGrafter"/>
</dbReference>
<dbReference type="Gene3D" id="1.20.1070.10">
    <property type="entry name" value="Rhodopsin 7-helix transmembrane proteins"/>
    <property type="match status" value="1"/>
</dbReference>
<dbReference type="PANTHER" id="PTHR24243">
    <property type="entry name" value="G-PROTEIN COUPLED RECEPTOR"/>
    <property type="match status" value="1"/>
</dbReference>
<dbReference type="Pfam" id="PF00001">
    <property type="entry name" value="7tm_1"/>
    <property type="match status" value="1"/>
</dbReference>
<keyword evidence="7" id="KW-0807">Transducer</keyword>
<evidence type="ECO:0000256" key="7">
    <source>
        <dbReference type="ARBA" id="ARBA00023224"/>
    </source>
</evidence>
<feature type="region of interest" description="Disordered" evidence="8">
    <location>
        <begin position="539"/>
        <end position="575"/>
    </location>
</feature>
<evidence type="ECO:0000256" key="5">
    <source>
        <dbReference type="ARBA" id="ARBA00023136"/>
    </source>
</evidence>
<feature type="compositionally biased region" description="Polar residues" evidence="8">
    <location>
        <begin position="607"/>
        <end position="616"/>
    </location>
</feature>
<dbReference type="PANTHER" id="PTHR24243:SF233">
    <property type="entry name" value="THYROTROPIN-RELEASING HORMONE RECEPTOR"/>
    <property type="match status" value="1"/>
</dbReference>
<keyword evidence="4" id="KW-0297">G-protein coupled receptor</keyword>
<feature type="compositionally biased region" description="Basic residues" evidence="8">
    <location>
        <begin position="588"/>
        <end position="599"/>
    </location>
</feature>
<dbReference type="AlphaFoldDB" id="A0A8T1MZ60"/>
<evidence type="ECO:0000313" key="11">
    <source>
        <dbReference type="EMBL" id="KAG5454309.1"/>
    </source>
</evidence>
<evidence type="ECO:0000256" key="9">
    <source>
        <dbReference type="SAM" id="Phobius"/>
    </source>
</evidence>
<feature type="region of interest" description="Disordered" evidence="8">
    <location>
        <begin position="449"/>
        <end position="526"/>
    </location>
</feature>
<feature type="transmembrane region" description="Helical" evidence="9">
    <location>
        <begin position="208"/>
        <end position="229"/>
    </location>
</feature>
<dbReference type="GO" id="GO:0004930">
    <property type="term" value="F:G protein-coupled receptor activity"/>
    <property type="evidence" value="ECO:0007669"/>
    <property type="project" value="UniProtKB-KW"/>
</dbReference>
<accession>A0A8T1MZ60</accession>
<organism evidence="11 12">
    <name type="scientific">Clonorchis sinensis</name>
    <name type="common">Chinese liver fluke</name>
    <dbReference type="NCBI Taxonomy" id="79923"/>
    <lineage>
        <taxon>Eukaryota</taxon>
        <taxon>Metazoa</taxon>
        <taxon>Spiralia</taxon>
        <taxon>Lophotrochozoa</taxon>
        <taxon>Platyhelminthes</taxon>
        <taxon>Trematoda</taxon>
        <taxon>Digenea</taxon>
        <taxon>Opisthorchiida</taxon>
        <taxon>Opisthorchiata</taxon>
        <taxon>Opisthorchiidae</taxon>
        <taxon>Clonorchis</taxon>
    </lineage>
</organism>
<comment type="caution">
    <text evidence="11">The sequence shown here is derived from an EMBL/GenBank/DDBJ whole genome shotgun (WGS) entry which is preliminary data.</text>
</comment>
<dbReference type="PROSITE" id="PS50262">
    <property type="entry name" value="G_PROTEIN_RECEP_F1_2"/>
    <property type="match status" value="1"/>
</dbReference>
<evidence type="ECO:0000256" key="6">
    <source>
        <dbReference type="ARBA" id="ARBA00023170"/>
    </source>
</evidence>
<feature type="compositionally biased region" description="Basic residues" evidence="8">
    <location>
        <begin position="500"/>
        <end position="526"/>
    </location>
</feature>
<keyword evidence="2 9" id="KW-0812">Transmembrane</keyword>
<sequence>MSEETPGLGLYDRYNGSDVLIHQRFAPQVTLIERTVYPIWAAFGIPGGLFSVYLWSGRPMRRGGSAAAATYQACLGVVDLSYLSVQIIWYLHAAWQQKVLDYPVVCEVFPTIFYLVQYLGPVINMTFTLERFLAICYPFRSQHCLIRSSGRGALKIIGILTTCCLCAASVQSMVFVYKEPTCSTRDELNMEGHIAKWLHQNWTFITELLFFVFLPTLCLVLNIFVVRVLRQKSSLKRKSLSVSYRNGTQSANNSESPYALNSDSKQHISRNIRASTITLVCTSFYMIIANYSVAVALLIALLLPLGDPMLSDEEIDKDPVWNLYFRLFTIRISIDYFAMSQFVIKFPIYLATSKQFRGEFLKLFQCLNKTEPMLHGRLSTVRQTLTPSVSGISRFTLNGDQASPGMLPISFKNARHDRQMSQLGPVTHRQRPSAGMTRLHATTALEVGPDGVRFRRTDDPASERHQLSSGRKFLTRARREQYQIRPSSDGDPGQCEPRPRSTRNRSECRHHRHYGRHGKCHNHRRPCHHRDSEIEVSATSSCGVSSSSGTVGALESLGSSSSTNPNSSVGLSGGSSSWSGMISATGHHFHRRHRLVRARKNTDDDATSGSRRSSPVHTVPTILCSAGQQTDELSL</sequence>
<feature type="transmembrane region" description="Helical" evidence="9">
    <location>
        <begin position="112"/>
        <end position="133"/>
    </location>
</feature>